<protein>
    <submittedName>
        <fullName evidence="1">Uncharacterized protein</fullName>
    </submittedName>
</protein>
<dbReference type="Proteomes" id="UP000807159">
    <property type="component" value="Chromosome 17"/>
</dbReference>
<name>A0A8T2WTI4_POPDE</name>
<dbReference type="AlphaFoldDB" id="A0A8T2WTI4"/>
<comment type="caution">
    <text evidence="1">The sequence shown here is derived from an EMBL/GenBank/DDBJ whole genome shotgun (WGS) entry which is preliminary data.</text>
</comment>
<dbReference type="InterPro" id="IPR032675">
    <property type="entry name" value="LRR_dom_sf"/>
</dbReference>
<dbReference type="EMBL" id="JACEGQ020000017">
    <property type="protein sequence ID" value="KAH8483047.1"/>
    <property type="molecule type" value="Genomic_DNA"/>
</dbReference>
<accession>A0A8T2WTI4</accession>
<keyword evidence="2" id="KW-1185">Reference proteome</keyword>
<dbReference type="Gene3D" id="3.80.10.10">
    <property type="entry name" value="Ribonuclease Inhibitor"/>
    <property type="match status" value="1"/>
</dbReference>
<sequence length="112" mass="12015">MSLKDSSNDHPHMVKLETLTSGWHSLVVQSLDCSLPSLVTLKISCCGELESFPALGLSSSPGVCLSSKLESLAIDDCQKLFARLEELDLDGFSLSSCELRGISSSTITSFTM</sequence>
<proteinExistence type="predicted"/>
<reference evidence="1" key="1">
    <citation type="journal article" date="2021" name="J. Hered.">
        <title>Genome Assembly of Salicaceae Populus deltoides (Eastern Cottonwood) I-69 Based on Nanopore Sequencing and Hi-C Technologies.</title>
        <authorList>
            <person name="Bai S."/>
            <person name="Wu H."/>
            <person name="Zhang J."/>
            <person name="Pan Z."/>
            <person name="Zhao W."/>
            <person name="Li Z."/>
            <person name="Tong C."/>
        </authorList>
    </citation>
    <scope>NUCLEOTIDE SEQUENCE</scope>
    <source>
        <tissue evidence="1">Leaf</tissue>
    </source>
</reference>
<evidence type="ECO:0000313" key="1">
    <source>
        <dbReference type="EMBL" id="KAH8483047.1"/>
    </source>
</evidence>
<dbReference type="SUPFAM" id="SSF52047">
    <property type="entry name" value="RNI-like"/>
    <property type="match status" value="1"/>
</dbReference>
<gene>
    <name evidence="1" type="ORF">H0E87_027696</name>
</gene>
<evidence type="ECO:0000313" key="2">
    <source>
        <dbReference type="Proteomes" id="UP000807159"/>
    </source>
</evidence>
<organism evidence="1 2">
    <name type="scientific">Populus deltoides</name>
    <name type="common">Eastern poplar</name>
    <name type="synonym">Eastern cottonwood</name>
    <dbReference type="NCBI Taxonomy" id="3696"/>
    <lineage>
        <taxon>Eukaryota</taxon>
        <taxon>Viridiplantae</taxon>
        <taxon>Streptophyta</taxon>
        <taxon>Embryophyta</taxon>
        <taxon>Tracheophyta</taxon>
        <taxon>Spermatophyta</taxon>
        <taxon>Magnoliopsida</taxon>
        <taxon>eudicotyledons</taxon>
        <taxon>Gunneridae</taxon>
        <taxon>Pentapetalae</taxon>
        <taxon>rosids</taxon>
        <taxon>fabids</taxon>
        <taxon>Malpighiales</taxon>
        <taxon>Salicaceae</taxon>
        <taxon>Saliceae</taxon>
        <taxon>Populus</taxon>
    </lineage>
</organism>